<dbReference type="Pfam" id="PF00520">
    <property type="entry name" value="Ion_trans"/>
    <property type="match status" value="2"/>
</dbReference>
<accession>A0A3M0K9M7</accession>
<evidence type="ECO:0000313" key="12">
    <source>
        <dbReference type="EMBL" id="RMC08034.1"/>
    </source>
</evidence>
<dbReference type="STRING" id="333673.A0A3M0K9M7"/>
<feature type="region of interest" description="Disordered" evidence="8">
    <location>
        <begin position="1134"/>
        <end position="1167"/>
    </location>
</feature>
<feature type="region of interest" description="Disordered" evidence="8">
    <location>
        <begin position="1482"/>
        <end position="1501"/>
    </location>
</feature>
<dbReference type="GO" id="GO:0004672">
    <property type="term" value="F:protein kinase activity"/>
    <property type="evidence" value="ECO:0007669"/>
    <property type="project" value="InterPro"/>
</dbReference>
<feature type="transmembrane region" description="Helical" evidence="9">
    <location>
        <begin position="109"/>
        <end position="128"/>
    </location>
</feature>
<dbReference type="GO" id="GO:0016020">
    <property type="term" value="C:membrane"/>
    <property type="evidence" value="ECO:0007669"/>
    <property type="project" value="UniProtKB-SubCell"/>
</dbReference>
<feature type="transmembrane region" description="Helical" evidence="9">
    <location>
        <begin position="209"/>
        <end position="226"/>
    </location>
</feature>
<dbReference type="Pfam" id="PF08311">
    <property type="entry name" value="Mad3_BUB1_I"/>
    <property type="match status" value="1"/>
</dbReference>
<feature type="region of interest" description="Disordered" evidence="8">
    <location>
        <begin position="1327"/>
        <end position="1351"/>
    </location>
</feature>
<evidence type="ECO:0000256" key="8">
    <source>
        <dbReference type="SAM" id="MobiDB-lite"/>
    </source>
</evidence>
<sequence>MAEAAAQDLLLAAAFVSDAQYNRNIPFKTSPEAVRLYRLYNHWMMRTATYFFIFLNLSLALFEEPAVYPLPFLATSVLEVLCLLVFFVRLTHFAKVTLHNVFWKDTKNICIMVAILLSLIDLAVYGVLRLYDVRSIRWSRIVRPIFLINFTESRQIRRAFRSIRNTLPEITYVFLLFMFSLLMFSLMALKLFGERNLQTAEGLPYFRNYLDIVFDLYVLVTTANSPDVMMPAFDFSSWYALFFIAFVIINTYIFMSLFLAVVYNNYKKHLKNEIRKLAYMKRRKMIEAFNLLKEEEGEQFVVREARWKQLVKLVAPDTSSSHRELLLRISDDEQKGFVDKKSFVQLADLLNIQVVTLRIRRHPLARWAPRLYGSVPSRLLRSVVRHRAFVWTYDAIILINAIFIALDEESPYISYAEWVFLALYIIEVLLKVYTYEPREFFGKTQFWNWFDTLIIFAALTATILNATLKSTLKYNSQQILDIVFILRVLRLIRIVDSIQRFQVIMNTLINIVPTMLTFGGLTLVVYCVFAIIGMELFYGKIQYFPANSNAPHALECGNPALKDSLFARGKYCKNNFNNFASSFIVLMELTVVNQWHDILCGAHSLLDPWELGLMVLVGNWLFLPSFPLTPTLLFANGFANVTVQPAKLYFIAFHIVMVIIIVNIFVSFILEAFFVEYSLEKSEVETAIERKIQELGMGVQEDELQHEQLLDNMESAEHELEGEGGTKPQSKGLVFKIASKRYRTVDALLQRMFEAEIPLEDEGPSFEEILNLSPTSAVPRSLSSESAANYEAQIRNYRGPDPLEPWDRYLQWAEGCLPPQEKQTRWPGLLEELVKVFVGDKRYHQDPRFVSYCVKLAEFISSPCQYFEYLHGQGIGAKTSDFYLAWAQLLLKEGNVQGAGAVLQKGLLNQAQPRDNLQQLHCSLQSYDPQNPPVPDAAVVKPLQTSHAANQMAPPKGVSSPNPCKNQGPDAADPQSCAAGKEVNYVTYISKSEVVPKPLSGAAGWEQVPMYDKNLLLCKGSELSFEELRAKRYFRKYELLRRQQALEEEKKDSMRKKESAVLELQALQQKLDQLTQLSRSLEETRLEPAAEPSQRVVPPPVRHSTSHIPGNWMAPALGLDVPKCQALVPEQPQFQAPPATAPTLQPAKPLGSHIPATSPWKAPEKDPAGARAELGELQNSLLHPPFSAAPAQERAHPEPALPRSARELSPNKGSTGLTPAVDAKEASRVGNSSFACGNASQATPNTSLGGVMGTTTPFKVQPSPTVHTKEALGVLMDMFQTPFLPEPSVLEDSEEQFEAFCRKEPGGCLKSNTVVPVTPAFAIFEDEEDKENSRIPQHKNKPEEPRTFVGDHPVTNCAAEEETGTTEFLRDDYTVWNGPCSNKALAPSPDDTRDFARAAQLMSTPFNYLAARSQPPLEDRACKENLPQMDLEFSGELHRQPKPKNLSPVLEHVPDQRGLHGNVLKRGTGIQGIAVAASQQLHEQTAQSRTGHSSSLGVERTSQERLCGAGQERTAWSGRPAGLKHFPFFHEVLVENPWDKELIGKFLSELPKPLHTYADYFEWRSPLPFIKLKAELSLGSSTFHVDCLVGEGAFAQVYQASILDASNPRNNQKVIFKVQKPANPWEFYIATQLLERLSPSVRHLYIHFYSAHFFPNGSILVGELHNYGTLLNAINIYKKLPEKVMPQALVIYFAVKILHMVEELHSCKIIHGDIKPDNFILGERQVFLDNDTCDIDGLCHGLTLIDLGQSIDMKLFPEGTAFTARCETSGFQCVEMLTNKPWNYQTDYFGIAATVYCMLFGTYMRLKDDNGVWKPEGTFRRLANAELWKEFFESLLNIPSCHNLPSLRVLRQKLKDLFCRSYAKEIKFLRNRLVVLLIEHKRSRK</sequence>
<reference evidence="12 13" key="1">
    <citation type="submission" date="2018-07" db="EMBL/GenBank/DDBJ databases">
        <title>A high quality draft genome assembly of the barn swallow (H. rustica rustica).</title>
        <authorList>
            <person name="Formenti G."/>
            <person name="Chiara M."/>
            <person name="Poveda L."/>
            <person name="Francoijs K.-J."/>
            <person name="Bonisoli-Alquati A."/>
            <person name="Canova L."/>
            <person name="Gianfranceschi L."/>
            <person name="Horner D.S."/>
            <person name="Saino N."/>
        </authorList>
    </citation>
    <scope>NUCLEOTIDE SEQUENCE [LARGE SCALE GENOMIC DNA]</scope>
    <source>
        <strain evidence="12">Chelidonia</strain>
        <tissue evidence="12">Blood</tissue>
    </source>
</reference>
<comment type="subcellular location">
    <subcellularLocation>
        <location evidence="1">Membrane</location>
        <topology evidence="1">Multi-pass membrane protein</topology>
    </subcellularLocation>
</comment>
<feature type="transmembrane region" description="Helical" evidence="9">
    <location>
        <begin position="412"/>
        <end position="434"/>
    </location>
</feature>
<gene>
    <name evidence="12" type="ORF">DUI87_15506</name>
</gene>
<feature type="region of interest" description="Disordered" evidence="8">
    <location>
        <begin position="946"/>
        <end position="976"/>
    </location>
</feature>
<dbReference type="Gene3D" id="1.10.510.10">
    <property type="entry name" value="Transferase(Phosphotransferase) domain 1"/>
    <property type="match status" value="1"/>
</dbReference>
<feature type="compositionally biased region" description="Polar residues" evidence="8">
    <location>
        <begin position="1482"/>
        <end position="1496"/>
    </location>
</feature>
<dbReference type="InterPro" id="IPR005821">
    <property type="entry name" value="Ion_trans_dom"/>
</dbReference>
<feature type="domain" description="BUB1 N-terminal" evidence="11">
    <location>
        <begin position="790"/>
        <end position="946"/>
    </location>
</feature>
<evidence type="ECO:0000313" key="13">
    <source>
        <dbReference type="Proteomes" id="UP000269221"/>
    </source>
</evidence>
<feature type="transmembrane region" description="Helical" evidence="9">
    <location>
        <begin position="648"/>
        <end position="670"/>
    </location>
</feature>
<dbReference type="GO" id="GO:0005524">
    <property type="term" value="F:ATP binding"/>
    <property type="evidence" value="ECO:0007669"/>
    <property type="project" value="UniProtKB-UniRule"/>
</dbReference>
<dbReference type="PROSITE" id="PS51489">
    <property type="entry name" value="BUB1_N"/>
    <property type="match status" value="1"/>
</dbReference>
<dbReference type="EMBL" id="QRBI01000119">
    <property type="protein sequence ID" value="RMC08034.1"/>
    <property type="molecule type" value="Genomic_DNA"/>
</dbReference>
<dbReference type="PROSITE" id="PS50011">
    <property type="entry name" value="PROTEIN_KINASE_DOM"/>
    <property type="match status" value="1"/>
</dbReference>
<dbReference type="SUPFAM" id="SSF56112">
    <property type="entry name" value="Protein kinase-like (PK-like)"/>
    <property type="match status" value="1"/>
</dbReference>
<dbReference type="PROSITE" id="PS00107">
    <property type="entry name" value="PROTEIN_KINASE_ATP"/>
    <property type="match status" value="1"/>
</dbReference>
<feature type="region of interest" description="Disordered" evidence="8">
    <location>
        <begin position="1084"/>
        <end position="1104"/>
    </location>
</feature>
<protein>
    <recommendedName>
        <fullName evidence="14">Non-specific serine/threonine protein kinase</fullName>
    </recommendedName>
</protein>
<evidence type="ECO:0000256" key="3">
    <source>
        <dbReference type="ARBA" id="ARBA00022741"/>
    </source>
</evidence>
<keyword evidence="13" id="KW-1185">Reference proteome</keyword>
<dbReference type="PANTHER" id="PTHR46726">
    <property type="entry name" value="TWO PORE CHANNEL 3"/>
    <property type="match status" value="1"/>
</dbReference>
<evidence type="ECO:0000256" key="5">
    <source>
        <dbReference type="ARBA" id="ARBA00022989"/>
    </source>
</evidence>
<feature type="region of interest" description="Disordered" evidence="8">
    <location>
        <begin position="1189"/>
        <end position="1226"/>
    </location>
</feature>
<dbReference type="Gene3D" id="1.10.287.70">
    <property type="match status" value="2"/>
</dbReference>
<dbReference type="InterPro" id="IPR013212">
    <property type="entry name" value="Mad3/Bub1_I"/>
</dbReference>
<keyword evidence="2 9" id="KW-0812">Transmembrane</keyword>
<comment type="caution">
    <text evidence="12">The sequence shown here is derived from an EMBL/GenBank/DDBJ whole genome shotgun (WGS) entry which is preliminary data.</text>
</comment>
<dbReference type="PROSITE" id="PS00108">
    <property type="entry name" value="PROTEIN_KINASE_ST"/>
    <property type="match status" value="1"/>
</dbReference>
<name>A0A3M0K9M7_HIRRU</name>
<evidence type="ECO:0000259" key="10">
    <source>
        <dbReference type="PROSITE" id="PS50011"/>
    </source>
</evidence>
<dbReference type="GO" id="GO:0005216">
    <property type="term" value="F:monoatomic ion channel activity"/>
    <property type="evidence" value="ECO:0007669"/>
    <property type="project" value="InterPro"/>
</dbReference>
<dbReference type="Gene3D" id="6.10.130.20">
    <property type="match status" value="1"/>
</dbReference>
<proteinExistence type="predicted"/>
<dbReference type="InterPro" id="IPR027359">
    <property type="entry name" value="Volt_channel_dom_sf"/>
</dbReference>
<dbReference type="InterPro" id="IPR011009">
    <property type="entry name" value="Kinase-like_dom_sf"/>
</dbReference>
<feature type="transmembrane region" description="Helical" evidence="9">
    <location>
        <begin position="613"/>
        <end position="636"/>
    </location>
</feature>
<evidence type="ECO:0000256" key="2">
    <source>
        <dbReference type="ARBA" id="ARBA00022692"/>
    </source>
</evidence>
<feature type="transmembrane region" description="Helical" evidence="9">
    <location>
        <begin position="446"/>
        <end position="466"/>
    </location>
</feature>
<feature type="domain" description="Protein kinase" evidence="10">
    <location>
        <begin position="1583"/>
        <end position="1885"/>
    </location>
</feature>
<evidence type="ECO:0000256" key="9">
    <source>
        <dbReference type="SAM" id="Phobius"/>
    </source>
</evidence>
<dbReference type="SMART" id="SM00777">
    <property type="entry name" value="Mad3_BUB1_I"/>
    <property type="match status" value="1"/>
</dbReference>
<dbReference type="Gene3D" id="1.25.40.430">
    <property type="match status" value="1"/>
</dbReference>
<dbReference type="SUPFAM" id="SSF81324">
    <property type="entry name" value="Voltage-gated potassium channels"/>
    <property type="match status" value="2"/>
</dbReference>
<evidence type="ECO:0000256" key="4">
    <source>
        <dbReference type="ARBA" id="ARBA00022840"/>
    </source>
</evidence>
<feature type="transmembrane region" description="Helical" evidence="9">
    <location>
        <begin position="507"/>
        <end position="532"/>
    </location>
</feature>
<organism evidence="12 13">
    <name type="scientific">Hirundo rustica rustica</name>
    <dbReference type="NCBI Taxonomy" id="333673"/>
    <lineage>
        <taxon>Eukaryota</taxon>
        <taxon>Metazoa</taxon>
        <taxon>Chordata</taxon>
        <taxon>Craniata</taxon>
        <taxon>Vertebrata</taxon>
        <taxon>Euteleostomi</taxon>
        <taxon>Archelosauria</taxon>
        <taxon>Archosauria</taxon>
        <taxon>Dinosauria</taxon>
        <taxon>Saurischia</taxon>
        <taxon>Theropoda</taxon>
        <taxon>Coelurosauria</taxon>
        <taxon>Aves</taxon>
        <taxon>Neognathae</taxon>
        <taxon>Neoaves</taxon>
        <taxon>Telluraves</taxon>
        <taxon>Australaves</taxon>
        <taxon>Passeriformes</taxon>
        <taxon>Sylvioidea</taxon>
        <taxon>Hirundinidae</taxon>
        <taxon>Hirundo</taxon>
    </lineage>
</organism>
<dbReference type="InterPro" id="IPR000719">
    <property type="entry name" value="Prot_kinase_dom"/>
</dbReference>
<keyword evidence="5 9" id="KW-1133">Transmembrane helix</keyword>
<evidence type="ECO:0000259" key="11">
    <source>
        <dbReference type="PROSITE" id="PS51489"/>
    </source>
</evidence>
<feature type="transmembrane region" description="Helical" evidence="9">
    <location>
        <begin position="68"/>
        <end position="88"/>
    </location>
</feature>
<evidence type="ECO:0000256" key="6">
    <source>
        <dbReference type="ARBA" id="ARBA00023136"/>
    </source>
</evidence>
<feature type="transmembrane region" description="Helical" evidence="9">
    <location>
        <begin position="238"/>
        <end position="266"/>
    </location>
</feature>
<dbReference type="Proteomes" id="UP000269221">
    <property type="component" value="Unassembled WGS sequence"/>
</dbReference>
<dbReference type="InterPro" id="IPR008271">
    <property type="entry name" value="Ser/Thr_kinase_AS"/>
</dbReference>
<dbReference type="Pfam" id="PF00069">
    <property type="entry name" value="Pkinase"/>
    <property type="match status" value="1"/>
</dbReference>
<dbReference type="Gene3D" id="1.20.120.350">
    <property type="entry name" value="Voltage-gated potassium channels. Chain C"/>
    <property type="match status" value="1"/>
</dbReference>
<dbReference type="SMART" id="SM00220">
    <property type="entry name" value="S_TKc"/>
    <property type="match status" value="1"/>
</dbReference>
<keyword evidence="3 7" id="KW-0547">Nucleotide-binding</keyword>
<feature type="transmembrane region" description="Helical" evidence="9">
    <location>
        <begin position="388"/>
        <end position="406"/>
    </location>
</feature>
<dbReference type="InterPro" id="IPR017441">
    <property type="entry name" value="Protein_kinase_ATP_BS"/>
</dbReference>
<feature type="transmembrane region" description="Helical" evidence="9">
    <location>
        <begin position="43"/>
        <end position="62"/>
    </location>
</feature>
<dbReference type="OrthoDB" id="248495at2759"/>
<feature type="transmembrane region" description="Helical" evidence="9">
    <location>
        <begin position="170"/>
        <end position="189"/>
    </location>
</feature>
<evidence type="ECO:0000256" key="7">
    <source>
        <dbReference type="PROSITE-ProRule" id="PRU10141"/>
    </source>
</evidence>
<feature type="binding site" evidence="7">
    <location>
        <position position="1617"/>
    </location>
    <ligand>
        <name>ATP</name>
        <dbReference type="ChEBI" id="CHEBI:30616"/>
    </ligand>
</feature>
<keyword evidence="4 7" id="KW-0067">ATP-binding</keyword>
<evidence type="ECO:0000256" key="1">
    <source>
        <dbReference type="ARBA" id="ARBA00004141"/>
    </source>
</evidence>
<feature type="compositionally biased region" description="Low complexity" evidence="8">
    <location>
        <begin position="1134"/>
        <end position="1149"/>
    </location>
</feature>
<dbReference type="PANTHER" id="PTHR46726:SF1">
    <property type="entry name" value="TWO-PORE CALCIUM CHANNEL 3"/>
    <property type="match status" value="1"/>
</dbReference>
<evidence type="ECO:0008006" key="14">
    <source>
        <dbReference type="Google" id="ProtNLM"/>
    </source>
</evidence>
<keyword evidence="6 9" id="KW-0472">Membrane</keyword>
<dbReference type="FunFam" id="1.10.510.10:FF:000390">
    <property type="entry name" value="Mitotic checkpoint serine/threonine-protein kinase BUB1"/>
    <property type="match status" value="1"/>
</dbReference>